<protein>
    <submittedName>
        <fullName evidence="1">HK97 gp10 family phage protein</fullName>
    </submittedName>
</protein>
<evidence type="ECO:0000313" key="2">
    <source>
        <dbReference type="Proteomes" id="UP000516160"/>
    </source>
</evidence>
<dbReference type="EMBL" id="CP058559">
    <property type="protein sequence ID" value="QNO13332.1"/>
    <property type="molecule type" value="Genomic_DNA"/>
</dbReference>
<reference evidence="1 2" key="1">
    <citation type="submission" date="2020-07" db="EMBL/GenBank/DDBJ databases">
        <title>Alkalicella. sp. LB2 genome.</title>
        <authorList>
            <person name="Postec A."/>
            <person name="Quemeneur M."/>
        </authorList>
    </citation>
    <scope>NUCLEOTIDE SEQUENCE [LARGE SCALE GENOMIC DNA]</scope>
    <source>
        <strain evidence="1 2">LB2</strain>
    </source>
</reference>
<dbReference type="Proteomes" id="UP000516160">
    <property type="component" value="Chromosome"/>
</dbReference>
<dbReference type="AlphaFoldDB" id="A0A7G9W3S0"/>
<proteinExistence type="predicted"/>
<organism evidence="1 2">
    <name type="scientific">Alkalicella caledoniensis</name>
    <dbReference type="NCBI Taxonomy" id="2731377"/>
    <lineage>
        <taxon>Bacteria</taxon>
        <taxon>Bacillati</taxon>
        <taxon>Bacillota</taxon>
        <taxon>Clostridia</taxon>
        <taxon>Eubacteriales</taxon>
        <taxon>Proteinivoracaceae</taxon>
        <taxon>Alkalicella</taxon>
    </lineage>
</organism>
<evidence type="ECO:0000313" key="1">
    <source>
        <dbReference type="EMBL" id="QNO13332.1"/>
    </source>
</evidence>
<name>A0A7G9W3S0_ALKCA</name>
<dbReference type="NCBIfam" id="TIGR01725">
    <property type="entry name" value="phge_HK97_gp10"/>
    <property type="match status" value="1"/>
</dbReference>
<dbReference type="InterPro" id="IPR010064">
    <property type="entry name" value="HK97-gp10_tail"/>
</dbReference>
<accession>A0A7G9W3S0</accession>
<dbReference type="KEGG" id="acae:HYG86_00335"/>
<sequence>MAKMELEGVEELLSELQKLGDQSKRVENKALREAGSVVEDAIKNEAPVRSGTLKKSIKTSGVKTKDGMKHVEVGPGNDGFYGKFIEFGTVHIKANPFMGRGYEKSKNEAMNKISEEIRKGLGL</sequence>
<dbReference type="Pfam" id="PF04883">
    <property type="entry name" value="HK97-gp10_like"/>
    <property type="match status" value="1"/>
</dbReference>
<gene>
    <name evidence="1" type="ORF">HYG86_00335</name>
</gene>
<keyword evidence="2" id="KW-1185">Reference proteome</keyword>